<dbReference type="AlphaFoldDB" id="A0A7W8DXX9"/>
<accession>A0A7W8DXX9</accession>
<name>A0A7W8DXX9_9BRAD</name>
<protein>
    <submittedName>
        <fullName evidence="2">Uncharacterized protein</fullName>
    </submittedName>
</protein>
<sequence>MRTYIDALEAPGEGDADRVAAADSDHTVIDLVRSVVAAQPRASAAAHTDKTARAVERAERTRALQARLREQFDEVSQRSLSRADRRRGQRRYRLEGVS</sequence>
<evidence type="ECO:0000313" key="2">
    <source>
        <dbReference type="EMBL" id="MBB5046217.1"/>
    </source>
</evidence>
<organism evidence="2 3">
    <name type="scientific">Rhodopseudomonas rhenobacensis</name>
    <dbReference type="NCBI Taxonomy" id="87461"/>
    <lineage>
        <taxon>Bacteria</taxon>
        <taxon>Pseudomonadati</taxon>
        <taxon>Pseudomonadota</taxon>
        <taxon>Alphaproteobacteria</taxon>
        <taxon>Hyphomicrobiales</taxon>
        <taxon>Nitrobacteraceae</taxon>
        <taxon>Rhodopseudomonas</taxon>
    </lineage>
</organism>
<proteinExistence type="predicted"/>
<feature type="region of interest" description="Disordered" evidence="1">
    <location>
        <begin position="75"/>
        <end position="98"/>
    </location>
</feature>
<dbReference type="RefSeq" id="WP_184254848.1">
    <property type="nucleotide sequence ID" value="NZ_JACHIH010000003.1"/>
</dbReference>
<evidence type="ECO:0000313" key="3">
    <source>
        <dbReference type="Proteomes" id="UP000542353"/>
    </source>
</evidence>
<keyword evidence="3" id="KW-1185">Reference proteome</keyword>
<gene>
    <name evidence="2" type="ORF">HNR60_000959</name>
</gene>
<reference evidence="2 3" key="1">
    <citation type="submission" date="2020-08" db="EMBL/GenBank/DDBJ databases">
        <title>Genomic Encyclopedia of Type Strains, Phase IV (KMG-IV): sequencing the most valuable type-strain genomes for metagenomic binning, comparative biology and taxonomic classification.</title>
        <authorList>
            <person name="Goeker M."/>
        </authorList>
    </citation>
    <scope>NUCLEOTIDE SEQUENCE [LARGE SCALE GENOMIC DNA]</scope>
    <source>
        <strain evidence="2 3">DSM 12706</strain>
    </source>
</reference>
<evidence type="ECO:0000256" key="1">
    <source>
        <dbReference type="SAM" id="MobiDB-lite"/>
    </source>
</evidence>
<comment type="caution">
    <text evidence="2">The sequence shown here is derived from an EMBL/GenBank/DDBJ whole genome shotgun (WGS) entry which is preliminary data.</text>
</comment>
<dbReference type="EMBL" id="JACHIH010000003">
    <property type="protein sequence ID" value="MBB5046217.1"/>
    <property type="molecule type" value="Genomic_DNA"/>
</dbReference>
<dbReference type="Proteomes" id="UP000542353">
    <property type="component" value="Unassembled WGS sequence"/>
</dbReference>